<gene>
    <name evidence="2" type="ORF">JM946_20015</name>
</gene>
<dbReference type="EMBL" id="JAEVLS010000004">
    <property type="protein sequence ID" value="MBM0107030.1"/>
    <property type="molecule type" value="Genomic_DNA"/>
</dbReference>
<dbReference type="RefSeq" id="WP_203169138.1">
    <property type="nucleotide sequence ID" value="NZ_JAEVLS010000004.1"/>
</dbReference>
<reference evidence="2 3" key="1">
    <citation type="journal article" date="2021" name="Int. J. Syst. Evol. Microbiol.">
        <title>Steroidobacter gossypii sp. nov., isolated from soil of cotton cropping field.</title>
        <authorList>
            <person name="Huang R."/>
            <person name="Yang S."/>
            <person name="Zhen C."/>
            <person name="Liu W."/>
        </authorList>
    </citation>
    <scope>NUCLEOTIDE SEQUENCE [LARGE SCALE GENOMIC DNA]</scope>
    <source>
        <strain evidence="2 3">S1-65</strain>
    </source>
</reference>
<accession>A0ABS1X1B2</accession>
<feature type="domain" description="RES" evidence="1">
    <location>
        <begin position="31"/>
        <end position="178"/>
    </location>
</feature>
<evidence type="ECO:0000259" key="1">
    <source>
        <dbReference type="Pfam" id="PF08808"/>
    </source>
</evidence>
<dbReference type="Proteomes" id="UP000661077">
    <property type="component" value="Unassembled WGS sequence"/>
</dbReference>
<dbReference type="InterPro" id="IPR014914">
    <property type="entry name" value="RES_dom"/>
</dbReference>
<evidence type="ECO:0000313" key="2">
    <source>
        <dbReference type="EMBL" id="MBM0107030.1"/>
    </source>
</evidence>
<evidence type="ECO:0000313" key="3">
    <source>
        <dbReference type="Proteomes" id="UP000661077"/>
    </source>
</evidence>
<organism evidence="2 3">
    <name type="scientific">Steroidobacter gossypii</name>
    <dbReference type="NCBI Taxonomy" id="2805490"/>
    <lineage>
        <taxon>Bacteria</taxon>
        <taxon>Pseudomonadati</taxon>
        <taxon>Pseudomonadota</taxon>
        <taxon>Gammaproteobacteria</taxon>
        <taxon>Steroidobacterales</taxon>
        <taxon>Steroidobacteraceae</taxon>
        <taxon>Steroidobacter</taxon>
    </lineage>
</organism>
<comment type="caution">
    <text evidence="2">The sequence shown here is derived from an EMBL/GenBank/DDBJ whole genome shotgun (WGS) entry which is preliminary data.</text>
</comment>
<proteinExistence type="predicted"/>
<dbReference type="Pfam" id="PF08808">
    <property type="entry name" value="RES"/>
    <property type="match status" value="1"/>
</dbReference>
<name>A0ABS1X1B2_9GAMM</name>
<keyword evidence="3" id="KW-1185">Reference proteome</keyword>
<protein>
    <submittedName>
        <fullName evidence="2">RES family NAD+ phosphorylase</fullName>
    </submittedName>
</protein>
<sequence>MSAGSKGGPDSYSILPKGTKLWHVYPQSYGSVEFNPKSKNRFATPPPPDCAMFYAGDSSACALWEAVLRNLVIEDSQPQHIDPDVLNKRSIVELEVTQATKILDLRSPHFRKLTSDCARHTQWQELAIVPEPRYPETHAEARILRATWAEAMGLRWFSRQIGAQSTYVFYRPPHASGCFREVRSHALDTPEGWALIDAALRVVGVERLGARALAAELEPELPP</sequence>